<dbReference type="Gene3D" id="3.90.1300.10">
    <property type="entry name" value="Amidase signature (AS) domain"/>
    <property type="match status" value="1"/>
</dbReference>
<dbReference type="AlphaFoldDB" id="A0A1H4D763"/>
<dbReference type="NCBIfam" id="NF005565">
    <property type="entry name" value="PRK07235.1"/>
    <property type="match status" value="1"/>
</dbReference>
<evidence type="ECO:0000313" key="3">
    <source>
        <dbReference type="EMBL" id="SEA68487.1"/>
    </source>
</evidence>
<dbReference type="InterPro" id="IPR036928">
    <property type="entry name" value="AS_sf"/>
</dbReference>
<keyword evidence="4" id="KW-1185">Reference proteome</keyword>
<dbReference type="GO" id="GO:0003824">
    <property type="term" value="F:catalytic activity"/>
    <property type="evidence" value="ECO:0007669"/>
    <property type="project" value="InterPro"/>
</dbReference>
<dbReference type="EMBL" id="FNQM01000009">
    <property type="protein sequence ID" value="SEA68487.1"/>
    <property type="molecule type" value="Genomic_DNA"/>
</dbReference>
<evidence type="ECO:0000259" key="2">
    <source>
        <dbReference type="Pfam" id="PF01425"/>
    </source>
</evidence>
<dbReference type="InterPro" id="IPR020556">
    <property type="entry name" value="Amidase_CS"/>
</dbReference>
<organism evidence="3 4">
    <name type="scientific">Rubrimonas cliftonensis</name>
    <dbReference type="NCBI Taxonomy" id="89524"/>
    <lineage>
        <taxon>Bacteria</taxon>
        <taxon>Pseudomonadati</taxon>
        <taxon>Pseudomonadota</taxon>
        <taxon>Alphaproteobacteria</taxon>
        <taxon>Rhodobacterales</taxon>
        <taxon>Paracoccaceae</taxon>
        <taxon>Rubrimonas</taxon>
    </lineage>
</organism>
<dbReference type="STRING" id="89524.SAMN05444370_10975"/>
<dbReference type="PANTHER" id="PTHR11895:SF170">
    <property type="entry name" value="AMIDASE"/>
    <property type="match status" value="1"/>
</dbReference>
<accession>A0A1H4D763</accession>
<dbReference type="InterPro" id="IPR023631">
    <property type="entry name" value="Amidase_dom"/>
</dbReference>
<dbReference type="PANTHER" id="PTHR11895">
    <property type="entry name" value="TRANSAMIDASE"/>
    <property type="match status" value="1"/>
</dbReference>
<dbReference type="RefSeq" id="WP_093254433.1">
    <property type="nucleotide sequence ID" value="NZ_FNQM01000009.1"/>
</dbReference>
<protein>
    <submittedName>
        <fullName evidence="3">Amidase</fullName>
    </submittedName>
</protein>
<dbReference type="Proteomes" id="UP000198703">
    <property type="component" value="Unassembled WGS sequence"/>
</dbReference>
<dbReference type="Gene3D" id="1.10.20.60">
    <property type="entry name" value="Glu-tRNAGln amidotransferase C subunit, N-terminal domain"/>
    <property type="match status" value="1"/>
</dbReference>
<evidence type="ECO:0000256" key="1">
    <source>
        <dbReference type="SAM" id="MobiDB-lite"/>
    </source>
</evidence>
<name>A0A1H4D763_9RHOB</name>
<sequence length="509" mass="52680">MTIRRPGADELRAVGRELGLSLSAADAESFRGLMQGLFDSYDIVDAMAEPLPETKHPRTPGRRPDPEENPCGAWATLGTIRGAPRGPLFGKTVAIKDNVCVAGMPMTNGSSILEGYIPEIDATIVTRLLDAGAEIRGKAVCEYYCASGGSHTSHSGPVENPAVPGGNAGGSSSGSAALVAAGVVDMATGGDQGGSIRIPASFCGIVGMKPTHGLVPYTGVFAVEATIDHVGPMTRTVADNALMLEVMAGPDGLDPRQSGAPSQRYTEALAHGAAGLRVAMVAESFAMAGAEAAVNAQVRAAGATLARQGARVSEISMPLHAVGAAIWTPIFLEGATELMMRQNAYGTNMKGVFLESMLDAHARWRARADELSETLKLGILMGHYMTSRHRGRFYGKAQNLNRRLTAAYDAALAEHDLLLMPTTPMAAQPLPPPGASREDIVAAAFSMLPNTAPTCATGHPAISLPCGLTPDGRPVGAQLVGPMLGEALIYRAAAALEGAVAASSPRRSG</sequence>
<dbReference type="OrthoDB" id="9777859at2"/>
<feature type="domain" description="Amidase" evidence="2">
    <location>
        <begin position="82"/>
        <end position="488"/>
    </location>
</feature>
<dbReference type="Pfam" id="PF01425">
    <property type="entry name" value="Amidase"/>
    <property type="match status" value="1"/>
</dbReference>
<reference evidence="3 4" key="1">
    <citation type="submission" date="2016-10" db="EMBL/GenBank/DDBJ databases">
        <authorList>
            <person name="de Groot N.N."/>
        </authorList>
    </citation>
    <scope>NUCLEOTIDE SEQUENCE [LARGE SCALE GENOMIC DNA]</scope>
    <source>
        <strain evidence="3 4">DSM 15345</strain>
    </source>
</reference>
<proteinExistence type="predicted"/>
<gene>
    <name evidence="3" type="ORF">SAMN05444370_10975</name>
</gene>
<dbReference type="PROSITE" id="PS00571">
    <property type="entry name" value="AMIDASES"/>
    <property type="match status" value="1"/>
</dbReference>
<evidence type="ECO:0000313" key="4">
    <source>
        <dbReference type="Proteomes" id="UP000198703"/>
    </source>
</evidence>
<feature type="region of interest" description="Disordered" evidence="1">
    <location>
        <begin position="150"/>
        <end position="169"/>
    </location>
</feature>
<dbReference type="InterPro" id="IPR000120">
    <property type="entry name" value="Amidase"/>
</dbReference>
<dbReference type="SUPFAM" id="SSF75304">
    <property type="entry name" value="Amidase signature (AS) enzymes"/>
    <property type="match status" value="1"/>
</dbReference>